<proteinExistence type="inferred from homology"/>
<protein>
    <submittedName>
        <fullName evidence="2">RND transporter</fullName>
    </submittedName>
</protein>
<dbReference type="Pfam" id="PF02321">
    <property type="entry name" value="OEP"/>
    <property type="match status" value="2"/>
</dbReference>
<dbReference type="RefSeq" id="WP_039646205.1">
    <property type="nucleotide sequence ID" value="NZ_JXBL01000001.1"/>
</dbReference>
<evidence type="ECO:0000313" key="3">
    <source>
        <dbReference type="Proteomes" id="UP000031433"/>
    </source>
</evidence>
<dbReference type="InterPro" id="IPR003423">
    <property type="entry name" value="OMP_efflux"/>
</dbReference>
<organism evidence="2 3">
    <name type="scientific">Geobacter soli</name>
    <dbReference type="NCBI Taxonomy" id="1510391"/>
    <lineage>
        <taxon>Bacteria</taxon>
        <taxon>Pseudomonadati</taxon>
        <taxon>Thermodesulfobacteriota</taxon>
        <taxon>Desulfuromonadia</taxon>
        <taxon>Geobacterales</taxon>
        <taxon>Geobacteraceae</taxon>
        <taxon>Geobacter</taxon>
    </lineage>
</organism>
<reference evidence="2 3" key="1">
    <citation type="submission" date="2015-01" db="EMBL/GenBank/DDBJ databases">
        <title>Genome sequence of the anaerobic bacterium Geobacter soli GSS01, a dissimilatory Fe(III) reducer from soil.</title>
        <authorList>
            <person name="Yang G."/>
            <person name="Zhou S."/>
        </authorList>
    </citation>
    <scope>NUCLEOTIDE SEQUENCE [LARGE SCALE GENOMIC DNA]</scope>
    <source>
        <strain evidence="2 3">GSS01</strain>
    </source>
</reference>
<dbReference type="PANTHER" id="PTHR30203">
    <property type="entry name" value="OUTER MEMBRANE CATION EFFLUX PROTEIN"/>
    <property type="match status" value="1"/>
</dbReference>
<dbReference type="SUPFAM" id="SSF56954">
    <property type="entry name" value="Outer membrane efflux proteins (OEP)"/>
    <property type="match status" value="1"/>
</dbReference>
<dbReference type="GO" id="GO:0015562">
    <property type="term" value="F:efflux transmembrane transporter activity"/>
    <property type="evidence" value="ECO:0007669"/>
    <property type="project" value="InterPro"/>
</dbReference>
<dbReference type="Proteomes" id="UP000031433">
    <property type="component" value="Unassembled WGS sequence"/>
</dbReference>
<dbReference type="Gene3D" id="1.20.1600.10">
    <property type="entry name" value="Outer membrane efflux proteins (OEP)"/>
    <property type="match status" value="1"/>
</dbReference>
<dbReference type="AlphaFoldDB" id="A0A0C1TQM7"/>
<gene>
    <name evidence="2" type="ORF">SE37_10695</name>
</gene>
<comment type="similarity">
    <text evidence="1">Belongs to the outer membrane factor (OMF) (TC 1.B.17) family.</text>
</comment>
<keyword evidence="3" id="KW-1185">Reference proteome</keyword>
<dbReference type="PANTHER" id="PTHR30203:SF24">
    <property type="entry name" value="BLR4935 PROTEIN"/>
    <property type="match status" value="1"/>
</dbReference>
<evidence type="ECO:0000313" key="2">
    <source>
        <dbReference type="EMBL" id="KIE43069.1"/>
    </source>
</evidence>
<comment type="caution">
    <text evidence="2">The sequence shown here is derived from an EMBL/GenBank/DDBJ whole genome shotgun (WGS) entry which is preliminary data.</text>
</comment>
<sequence>MVRASRFVSGAVHLFLTAVILAPPGASGEVRPLTLPQAVEYALAHNGELKALRSEKDVARAGLERAVLLPNPTLELSADSGVMTGSPDETTVSIGISQEFLTGGKRAKRRAVAEREAEAVHFQIADRERQISQEVKSTFSELMLARKRRELAQRAAELNETLLVITRERLAAGDIPELEVSLARVEVARSEGRNIEAERDLAPLLARLRTLLGVPAGEEVGFDGISEQRPLSIPLDDLVRLALENRPDLKALQAARAQGEAAVELAEAERIPNVTLGLGFTHERSTDATGSGDEKTRDNLLGVTLSIPLPLFDRNQAGIRQARAVRQGAGNRLEFARSSVPREIEGDYARLAAAEKTIKLYADGILPQLEDNLKLVQEAYRLGEVGILSVIEEQKKYIEVHDGYLAALANRQTALARLEASVGTDFQNRTSGGAQ</sequence>
<dbReference type="InterPro" id="IPR010131">
    <property type="entry name" value="MdtP/NodT-like"/>
</dbReference>
<dbReference type="EMBL" id="JXBL01000001">
    <property type="protein sequence ID" value="KIE43069.1"/>
    <property type="molecule type" value="Genomic_DNA"/>
</dbReference>
<evidence type="ECO:0000256" key="1">
    <source>
        <dbReference type="ARBA" id="ARBA00007613"/>
    </source>
</evidence>
<name>A0A0C1TQM7_9BACT</name>
<accession>A0A0C1TQM7</accession>